<keyword evidence="1" id="KW-1133">Transmembrane helix</keyword>
<gene>
    <name evidence="2" type="ORF">EVOR1521_LOCUS27063</name>
</gene>
<accession>A0AA36NA15</accession>
<sequence length="163" mass="17086">MRGRAAHTAFLFTEAPVDAAFLEHPQAGGSRPSLPPDAIPADALPLKYEDHADHLSHGPRLDSSFGDLMTSLQHASGTALGGGFASGANMLFGVSVIGLLIAQGMRSTVRQYIPAKQPELVSSPLLATEEEDASPLLATIKEEEDEDEEAQEDAETAACACAC</sequence>
<evidence type="ECO:0000313" key="3">
    <source>
        <dbReference type="Proteomes" id="UP001178507"/>
    </source>
</evidence>
<dbReference type="EMBL" id="CAUJNA010003550">
    <property type="protein sequence ID" value="CAJ1404660.1"/>
    <property type="molecule type" value="Genomic_DNA"/>
</dbReference>
<keyword evidence="3" id="KW-1185">Reference proteome</keyword>
<protein>
    <submittedName>
        <fullName evidence="2">Uncharacterized protein</fullName>
    </submittedName>
</protein>
<reference evidence="2" key="1">
    <citation type="submission" date="2023-08" db="EMBL/GenBank/DDBJ databases">
        <authorList>
            <person name="Chen Y."/>
            <person name="Shah S."/>
            <person name="Dougan E. K."/>
            <person name="Thang M."/>
            <person name="Chan C."/>
        </authorList>
    </citation>
    <scope>NUCLEOTIDE SEQUENCE</scope>
</reference>
<proteinExistence type="predicted"/>
<evidence type="ECO:0000313" key="2">
    <source>
        <dbReference type="EMBL" id="CAJ1404660.1"/>
    </source>
</evidence>
<comment type="caution">
    <text evidence="2">The sequence shown here is derived from an EMBL/GenBank/DDBJ whole genome shotgun (WGS) entry which is preliminary data.</text>
</comment>
<keyword evidence="1" id="KW-0812">Transmembrane</keyword>
<organism evidence="2 3">
    <name type="scientific">Effrenium voratum</name>
    <dbReference type="NCBI Taxonomy" id="2562239"/>
    <lineage>
        <taxon>Eukaryota</taxon>
        <taxon>Sar</taxon>
        <taxon>Alveolata</taxon>
        <taxon>Dinophyceae</taxon>
        <taxon>Suessiales</taxon>
        <taxon>Symbiodiniaceae</taxon>
        <taxon>Effrenium</taxon>
    </lineage>
</organism>
<keyword evidence="1" id="KW-0472">Membrane</keyword>
<dbReference type="AlphaFoldDB" id="A0AA36NA15"/>
<feature type="transmembrane region" description="Helical" evidence="1">
    <location>
        <begin position="79"/>
        <end position="102"/>
    </location>
</feature>
<dbReference type="Proteomes" id="UP001178507">
    <property type="component" value="Unassembled WGS sequence"/>
</dbReference>
<name>A0AA36NA15_9DINO</name>
<evidence type="ECO:0000256" key="1">
    <source>
        <dbReference type="SAM" id="Phobius"/>
    </source>
</evidence>